<dbReference type="Proteomes" id="UP000000378">
    <property type="component" value="Chromosome"/>
</dbReference>
<protein>
    <submittedName>
        <fullName evidence="2">Uncharacterized protein</fullName>
    </submittedName>
</protein>
<evidence type="ECO:0000256" key="1">
    <source>
        <dbReference type="SAM" id="SignalP"/>
    </source>
</evidence>
<sequence>MLKKASVLVLVLCLLTVGATPVQAKDYPVYGLLEFRNHIEPEAKLIKSEHGLSVYAYRNAAPTESQVNTLFQVWSKLPDAVKQTRYNKPVRVYFVPDPATDPNCRARGRYLELGAFLGLGDIILYPSAIDGTYNLAYVFLHELGHMFDEAIEDSSESLDYFIAMFDDLQIDGLRGKLNKSPYESPLKLNKMLSEDFADAFASYAGLYWGIKEVAPPDEFLCERERKAYQHRFVFIEKLVNKAEEKQKEGKEGDA</sequence>
<evidence type="ECO:0000313" key="3">
    <source>
        <dbReference type="Proteomes" id="UP000000378"/>
    </source>
</evidence>
<feature type="chain" id="PRO_5003094371" evidence="1">
    <location>
        <begin position="25"/>
        <end position="254"/>
    </location>
</feature>
<dbReference type="AlphaFoldDB" id="D7CPY9"/>
<dbReference type="SUPFAM" id="SSF55486">
    <property type="entry name" value="Metalloproteases ('zincins'), catalytic domain"/>
    <property type="match status" value="1"/>
</dbReference>
<keyword evidence="1" id="KW-0732">Signal</keyword>
<proteinExistence type="predicted"/>
<accession>D7CPY9</accession>
<dbReference type="RefSeq" id="WP_013176169.1">
    <property type="nucleotide sequence ID" value="NC_014220.1"/>
</dbReference>
<keyword evidence="3" id="KW-1185">Reference proteome</keyword>
<organism evidence="2 3">
    <name type="scientific">Syntrophothermus lipocalidus (strain DSM 12680 / TGB-C1)</name>
    <dbReference type="NCBI Taxonomy" id="643648"/>
    <lineage>
        <taxon>Bacteria</taxon>
        <taxon>Bacillati</taxon>
        <taxon>Bacillota</taxon>
        <taxon>Clostridia</taxon>
        <taxon>Eubacteriales</taxon>
        <taxon>Syntrophomonadaceae</taxon>
        <taxon>Syntrophothermus</taxon>
    </lineage>
</organism>
<dbReference type="KEGG" id="slp:Slip_2020"/>
<feature type="signal peptide" evidence="1">
    <location>
        <begin position="1"/>
        <end position="24"/>
    </location>
</feature>
<name>D7CPY9_SYNLT</name>
<dbReference type="HOGENOM" id="CLU_1093862_0_0_9"/>
<reference evidence="3" key="1">
    <citation type="journal article" date="2010" name="Stand. Genomic Sci.">
        <title>Complete genome sequence of Syntrophothermus lipocalidus type strain (TGB-C1T).</title>
        <authorList>
            <consortium name="US DOE Joint Genome Institute (JGI-PGF)"/>
            <person name="Djao O."/>
            <person name="Zhang X."/>
            <person name="Lucas S."/>
            <person name="Lapidus A."/>
            <person name="Glavina Del Rio T."/>
            <person name="Nolan M."/>
            <person name="Tice H."/>
            <person name="Cheng J."/>
            <person name="Han C."/>
            <person name="Tapia R."/>
            <person name="Goodwin L."/>
            <person name="Pitluck S."/>
            <person name="Liolios K."/>
            <person name="Ivanova N."/>
            <person name="Mavromatis K."/>
            <person name="Mikhailova N."/>
            <person name="Ovchinnikova G."/>
            <person name="Pati A."/>
            <person name="Brambilla E."/>
            <person name="Chen A."/>
            <person name="Palaniappan K."/>
            <person name="Land M."/>
            <person name="Hauser L."/>
            <person name="Chang Y."/>
            <person name="Jeffries C."/>
            <person name="Rohde M."/>
            <person name="Sikorski J."/>
            <person name="Spring S."/>
            <person name="Goker M."/>
            <person name="Detter J."/>
            <person name="Woyke T."/>
            <person name="Bristow J."/>
            <person name="Eisen J."/>
            <person name="Markowitz V."/>
            <person name="Hugenholtz P."/>
            <person name="Kyrpides N."/>
            <person name="Klenk H."/>
        </authorList>
    </citation>
    <scope>NUCLEOTIDE SEQUENCE [LARGE SCALE GENOMIC DNA]</scope>
    <source>
        <strain evidence="3">DSM 12680 / TGB-C1</strain>
    </source>
</reference>
<evidence type="ECO:0000313" key="2">
    <source>
        <dbReference type="EMBL" id="ADI02767.1"/>
    </source>
</evidence>
<dbReference type="EMBL" id="CP002048">
    <property type="protein sequence ID" value="ADI02767.1"/>
    <property type="molecule type" value="Genomic_DNA"/>
</dbReference>
<gene>
    <name evidence="2" type="ordered locus">Slip_2020</name>
</gene>
<dbReference type="STRING" id="643648.Slip_2020"/>
<reference evidence="2 3" key="2">
    <citation type="journal article" date="2010" name="Stand. Genomic Sci.">
        <title>Complete genome sequence of Syntrophothermus lipocalidus type strain (TGB-C1).</title>
        <authorList>
            <person name="Djao O.D."/>
            <person name="Zhang X."/>
            <person name="Lucas S."/>
            <person name="Lapidus A."/>
            <person name="Del Rio T.G."/>
            <person name="Nolan M."/>
            <person name="Tice H."/>
            <person name="Cheng J.F."/>
            <person name="Han C."/>
            <person name="Tapia R."/>
            <person name="Goodwin L."/>
            <person name="Pitluck S."/>
            <person name="Liolios K."/>
            <person name="Ivanova N."/>
            <person name="Mavromatis K."/>
            <person name="Mikhailova N."/>
            <person name="Ovchinnikova G."/>
            <person name="Pati A."/>
            <person name="Brambilla E."/>
            <person name="Chen A."/>
            <person name="Palaniappan K."/>
            <person name="Land M."/>
            <person name="Hauser L."/>
            <person name="Chang Y.J."/>
            <person name="Jeffries C.D."/>
            <person name="Rohde M."/>
            <person name="Sikorski J."/>
            <person name="Spring S."/>
            <person name="Goker M."/>
            <person name="Detter J.C."/>
            <person name="Woyke T."/>
            <person name="Bristow J."/>
            <person name="Eisen J.A."/>
            <person name="Markowitz V."/>
            <person name="Hugenholtz P."/>
            <person name="Kyrpides N.C."/>
            <person name="Klenk H.P."/>
        </authorList>
    </citation>
    <scope>NUCLEOTIDE SEQUENCE [LARGE SCALE GENOMIC DNA]</scope>
    <source>
        <strain evidence="3">DSM 12680 / TGB-C1</strain>
    </source>
</reference>